<gene>
    <name evidence="3" type="primary">petB</name>
    <name evidence="3" type="ORF">PDESU_00655</name>
</gene>
<sequence>MNELIQQAKEFGNKLYYSIFRHRFDNTGLTKSKIMFSNVLLHIQPVKIHKRTVKFKTTMGLGLITFYLFLILALTGILLMFHYVPSTAIGPDGLPDAYSRMLNLRSNVFWGGFIRNMHRWAAHGMVAFVALHMLRVYLAGAHRGGREFNWVIGCILGLLTVFLSYTGYLLPWDQLAFWGVKVGTEIAKIAPGGALIRGILLGDTDVGGEALIRFYVLHVAVLPAVMGFLIAVHFFRIRKDGGLAKPADTSKEKQIPDEEFGDVKNNSVFKTARSYKLVEIVKGKEPKVNEEVDQMMFAWPKLIVRELIVLLGVVAVLSAISVLFDAPLEGPADPNHPTNPSKAPWYFLGLQELVSYHGFIGGIVIPGILAGGVMVLPYIEMFFETFTKTWKTNVPGVWFARERGLLNVLFIGMYLFMLTLIIIGVYFRGENWDVIYPWVHDVSGGGH</sequence>
<evidence type="ECO:0000259" key="2">
    <source>
        <dbReference type="PROSITE" id="PS51002"/>
    </source>
</evidence>
<accession>A0A6C2TWP4</accession>
<dbReference type="RefSeq" id="WP_136077802.1">
    <property type="nucleotide sequence ID" value="NZ_CAAHFG010000001.1"/>
</dbReference>
<dbReference type="PROSITE" id="PS51002">
    <property type="entry name" value="CYTB_NTER"/>
    <property type="match status" value="1"/>
</dbReference>
<dbReference type="GO" id="GO:0016491">
    <property type="term" value="F:oxidoreductase activity"/>
    <property type="evidence" value="ECO:0007669"/>
    <property type="project" value="InterPro"/>
</dbReference>
<dbReference type="GO" id="GO:0016020">
    <property type="term" value="C:membrane"/>
    <property type="evidence" value="ECO:0007669"/>
    <property type="project" value="InterPro"/>
</dbReference>
<evidence type="ECO:0000313" key="3">
    <source>
        <dbReference type="EMBL" id="VGO12105.1"/>
    </source>
</evidence>
<feature type="transmembrane region" description="Helical" evidence="1">
    <location>
        <begin position="60"/>
        <end position="84"/>
    </location>
</feature>
<feature type="transmembrane region" description="Helical" evidence="1">
    <location>
        <begin position="215"/>
        <end position="235"/>
    </location>
</feature>
<dbReference type="InterPro" id="IPR005797">
    <property type="entry name" value="Cyt_b/b6_N"/>
</dbReference>
<feature type="transmembrane region" description="Helical" evidence="1">
    <location>
        <begin position="120"/>
        <end position="138"/>
    </location>
</feature>
<proteinExistence type="predicted"/>
<dbReference type="InterPro" id="IPR027387">
    <property type="entry name" value="Cytb/b6-like_sf"/>
</dbReference>
<organism evidence="3 4">
    <name type="scientific">Pontiella desulfatans</name>
    <dbReference type="NCBI Taxonomy" id="2750659"/>
    <lineage>
        <taxon>Bacteria</taxon>
        <taxon>Pseudomonadati</taxon>
        <taxon>Kiritimatiellota</taxon>
        <taxon>Kiritimatiellia</taxon>
        <taxon>Kiritimatiellales</taxon>
        <taxon>Pontiellaceae</taxon>
        <taxon>Pontiella</taxon>
    </lineage>
</organism>
<dbReference type="SUPFAM" id="SSF81342">
    <property type="entry name" value="Transmembrane di-heme cytochromes"/>
    <property type="match status" value="1"/>
</dbReference>
<reference evidence="3 4" key="1">
    <citation type="submission" date="2019-04" db="EMBL/GenBank/DDBJ databases">
        <authorList>
            <person name="Van Vliet M D."/>
        </authorList>
    </citation>
    <scope>NUCLEOTIDE SEQUENCE [LARGE SCALE GENOMIC DNA]</scope>
    <source>
        <strain evidence="3 4">F1</strain>
    </source>
</reference>
<evidence type="ECO:0000256" key="1">
    <source>
        <dbReference type="SAM" id="Phobius"/>
    </source>
</evidence>
<feature type="transmembrane region" description="Helical" evidence="1">
    <location>
        <begin position="150"/>
        <end position="170"/>
    </location>
</feature>
<keyword evidence="1" id="KW-0472">Membrane</keyword>
<keyword evidence="1" id="KW-0812">Transmembrane</keyword>
<dbReference type="GO" id="GO:0022904">
    <property type="term" value="P:respiratory electron transport chain"/>
    <property type="evidence" value="ECO:0007669"/>
    <property type="project" value="InterPro"/>
</dbReference>
<dbReference type="InterPro" id="IPR016174">
    <property type="entry name" value="Di-haem_cyt_TM"/>
</dbReference>
<protein>
    <submittedName>
        <fullName evidence="3">Cytochrome b6</fullName>
    </submittedName>
</protein>
<name>A0A6C2TWP4_PONDE</name>
<evidence type="ECO:0000313" key="4">
    <source>
        <dbReference type="Proteomes" id="UP000366872"/>
    </source>
</evidence>
<feature type="domain" description="Cytochrome b/b6 N-terminal region profile" evidence="2">
    <location>
        <begin position="16"/>
        <end position="246"/>
    </location>
</feature>
<feature type="transmembrane region" description="Helical" evidence="1">
    <location>
        <begin position="356"/>
        <end position="383"/>
    </location>
</feature>
<feature type="transmembrane region" description="Helical" evidence="1">
    <location>
        <begin position="302"/>
        <end position="324"/>
    </location>
</feature>
<dbReference type="AlphaFoldDB" id="A0A6C2TWP4"/>
<keyword evidence="4" id="KW-1185">Reference proteome</keyword>
<dbReference type="Pfam" id="PF13631">
    <property type="entry name" value="Cytochrom_B_N_2"/>
    <property type="match status" value="1"/>
</dbReference>
<dbReference type="PANTHER" id="PTHR19271">
    <property type="entry name" value="CYTOCHROME B"/>
    <property type="match status" value="1"/>
</dbReference>
<dbReference type="GO" id="GO:0009055">
    <property type="term" value="F:electron transfer activity"/>
    <property type="evidence" value="ECO:0007669"/>
    <property type="project" value="InterPro"/>
</dbReference>
<dbReference type="EMBL" id="CAAHFG010000001">
    <property type="protein sequence ID" value="VGO12105.1"/>
    <property type="molecule type" value="Genomic_DNA"/>
</dbReference>
<dbReference type="Proteomes" id="UP000366872">
    <property type="component" value="Unassembled WGS sequence"/>
</dbReference>
<feature type="transmembrane region" description="Helical" evidence="1">
    <location>
        <begin position="404"/>
        <end position="427"/>
    </location>
</feature>
<dbReference type="InterPro" id="IPR036150">
    <property type="entry name" value="Cyt_b/b6_C_sf"/>
</dbReference>
<dbReference type="PANTHER" id="PTHR19271:SF16">
    <property type="entry name" value="CYTOCHROME B"/>
    <property type="match status" value="1"/>
</dbReference>
<keyword evidence="1" id="KW-1133">Transmembrane helix</keyword>
<dbReference type="SUPFAM" id="SSF81648">
    <property type="entry name" value="a domain/subunit of cytochrome bc1 complex (Ubiquinol-cytochrome c reductase)"/>
    <property type="match status" value="1"/>
</dbReference>
<dbReference type="Gene3D" id="1.20.810.10">
    <property type="entry name" value="Cytochrome Bc1 Complex, Chain C"/>
    <property type="match status" value="1"/>
</dbReference>